<dbReference type="Proteomes" id="UP001155660">
    <property type="component" value="Chromosome A16"/>
</dbReference>
<sequence>MRHQNSKSVNKPVILPHTTVVENAGSPTTGAPTRRPRHGPGPQLYLQVPGLLERALLGGGEGWTSHIPAETAGTAADGATLSHQPPEEVGGDPGPSSCPEPHRTRGCGCKPPSLSGPEDGAAAPGQSVPGCVLLPARADNVLQHDIRTPPGVVVRQRPYHVPEARRQAIEEEVQQMLKLGVIEPSRSPWFSPIVMVPKPDGTLRFCNDFRRLNEVSEFDGYPMPRVDELLPA</sequence>
<feature type="region of interest" description="Disordered" evidence="1">
    <location>
        <begin position="77"/>
        <end position="125"/>
    </location>
</feature>
<name>A0A9Q9YWR8_CYPCA</name>
<dbReference type="RefSeq" id="XP_042627813.1">
    <property type="nucleotide sequence ID" value="XM_042771879.1"/>
</dbReference>
<evidence type="ECO:0000256" key="1">
    <source>
        <dbReference type="SAM" id="MobiDB-lite"/>
    </source>
</evidence>
<gene>
    <name evidence="2" type="primary">LOC122147923</name>
</gene>
<dbReference type="OrthoDB" id="4369127at2759"/>
<feature type="region of interest" description="Disordered" evidence="1">
    <location>
        <begin position="1"/>
        <end position="44"/>
    </location>
</feature>
<dbReference type="InterPro" id="IPR053134">
    <property type="entry name" value="RNA-dir_DNA_polymerase"/>
</dbReference>
<dbReference type="GeneID" id="122147923"/>
<proteinExistence type="predicted"/>
<dbReference type="KEGG" id="ccar:122147923"/>
<dbReference type="AlphaFoldDB" id="A0A9Q9YWR8"/>
<reference evidence="2" key="1">
    <citation type="submission" date="2025-08" db="UniProtKB">
        <authorList>
            <consortium name="RefSeq"/>
        </authorList>
    </citation>
    <scope>IDENTIFICATION</scope>
    <source>
        <tissue evidence="2">Muscle</tissue>
    </source>
</reference>
<evidence type="ECO:0000313" key="2">
    <source>
        <dbReference type="RefSeq" id="XP_042627813.1"/>
    </source>
</evidence>
<organism evidence="2">
    <name type="scientific">Cyprinus carpio</name>
    <name type="common">Common carp</name>
    <dbReference type="NCBI Taxonomy" id="7962"/>
    <lineage>
        <taxon>Eukaryota</taxon>
        <taxon>Metazoa</taxon>
        <taxon>Chordata</taxon>
        <taxon>Craniata</taxon>
        <taxon>Vertebrata</taxon>
        <taxon>Euteleostomi</taxon>
        <taxon>Actinopterygii</taxon>
        <taxon>Neopterygii</taxon>
        <taxon>Teleostei</taxon>
        <taxon>Ostariophysi</taxon>
        <taxon>Cypriniformes</taxon>
        <taxon>Cyprinidae</taxon>
        <taxon>Cyprininae</taxon>
        <taxon>Cyprinus</taxon>
    </lineage>
</organism>
<accession>A0A9Q9YWR8</accession>
<dbReference type="PANTHER" id="PTHR24559">
    <property type="entry name" value="TRANSPOSON TY3-I GAG-POL POLYPROTEIN"/>
    <property type="match status" value="1"/>
</dbReference>
<dbReference type="PANTHER" id="PTHR24559:SF454">
    <property type="entry name" value="RIBONUCLEASE H"/>
    <property type="match status" value="1"/>
</dbReference>
<protein>
    <submittedName>
        <fullName evidence="2">U1 small nuclear ribonucleoprotein C-like</fullName>
    </submittedName>
</protein>